<evidence type="ECO:0000313" key="3">
    <source>
        <dbReference type="Proteomes" id="UP000654345"/>
    </source>
</evidence>
<evidence type="ECO:0000313" key="2">
    <source>
        <dbReference type="EMBL" id="GHO57405.1"/>
    </source>
</evidence>
<comment type="caution">
    <text evidence="2">The sequence shown here is derived from an EMBL/GenBank/DDBJ whole genome shotgun (WGS) entry which is preliminary data.</text>
</comment>
<feature type="transmembrane region" description="Helical" evidence="1">
    <location>
        <begin position="63"/>
        <end position="85"/>
    </location>
</feature>
<proteinExistence type="predicted"/>
<keyword evidence="1" id="KW-0812">Transmembrane</keyword>
<keyword evidence="3" id="KW-1185">Reference proteome</keyword>
<dbReference type="Proteomes" id="UP000654345">
    <property type="component" value="Unassembled WGS sequence"/>
</dbReference>
<keyword evidence="1" id="KW-0472">Membrane</keyword>
<sequence length="87" mass="9279">MSRALVVYGGVTFAPAVLKDKGIGDGGGGDGGAVTPTTIPYPLILEARRDAVKAVQSQLNSKVYLLLLACYYACFLLEWLGYAYLFS</sequence>
<dbReference type="RefSeq" id="WP_201373816.1">
    <property type="nucleotide sequence ID" value="NZ_BNJG01000002.1"/>
</dbReference>
<protein>
    <submittedName>
        <fullName evidence="2">Uncharacterized protein</fullName>
    </submittedName>
</protein>
<evidence type="ECO:0000256" key="1">
    <source>
        <dbReference type="SAM" id="Phobius"/>
    </source>
</evidence>
<dbReference type="EMBL" id="BNJG01000002">
    <property type="protein sequence ID" value="GHO57405.1"/>
    <property type="molecule type" value="Genomic_DNA"/>
</dbReference>
<accession>A0ABQ3UXJ4</accession>
<name>A0ABQ3UXJ4_9CHLR</name>
<organism evidence="2 3">
    <name type="scientific">Ktedonobacter robiniae</name>
    <dbReference type="NCBI Taxonomy" id="2778365"/>
    <lineage>
        <taxon>Bacteria</taxon>
        <taxon>Bacillati</taxon>
        <taxon>Chloroflexota</taxon>
        <taxon>Ktedonobacteria</taxon>
        <taxon>Ktedonobacterales</taxon>
        <taxon>Ktedonobacteraceae</taxon>
        <taxon>Ktedonobacter</taxon>
    </lineage>
</organism>
<keyword evidence="1" id="KW-1133">Transmembrane helix</keyword>
<reference evidence="2 3" key="1">
    <citation type="journal article" date="2021" name="Int. J. Syst. Evol. Microbiol.">
        <title>Reticulibacter mediterranei gen. nov., sp. nov., within the new family Reticulibacteraceae fam. nov., and Ktedonospora formicarum gen. nov., sp. nov., Ktedonobacter robiniae sp. nov., Dictyobacter formicarum sp. nov. and Dictyobacter arantiisoli sp. nov., belonging to the class Ktedonobacteria.</title>
        <authorList>
            <person name="Yabe S."/>
            <person name="Zheng Y."/>
            <person name="Wang C.M."/>
            <person name="Sakai Y."/>
            <person name="Abe K."/>
            <person name="Yokota A."/>
            <person name="Donadio S."/>
            <person name="Cavaletti L."/>
            <person name="Monciardini P."/>
        </authorList>
    </citation>
    <scope>NUCLEOTIDE SEQUENCE [LARGE SCALE GENOMIC DNA]</scope>
    <source>
        <strain evidence="2 3">SOSP1-30</strain>
    </source>
</reference>
<gene>
    <name evidence="2" type="ORF">KSB_58800</name>
</gene>